<accession>A0A9P8WA61</accession>
<dbReference type="Pfam" id="PF06985">
    <property type="entry name" value="HET"/>
    <property type="match status" value="1"/>
</dbReference>
<dbReference type="AlphaFoldDB" id="A0A9P8WA61"/>
<dbReference type="PANTHER" id="PTHR33112">
    <property type="entry name" value="DOMAIN PROTEIN, PUTATIVE-RELATED"/>
    <property type="match status" value="1"/>
</dbReference>
<dbReference type="OrthoDB" id="5362512at2759"/>
<sequence length="705" mass="78863">MICATCQNTLASQTTGTIPIPNGRLRIHHRTRRSLKRSIELGCYICNRFWACLQPSDRCLVSALTDSELDLSSDDLFEGSSDEAPVDSTNTFFTALCLEDGPPYGHLGWSQLKLAVNSTALVASEMEPGRAVWCDANFLLQPQDGTRNRYVGSAKSTIAKQPPQNTKSPETLSLAQNWIADCVANHQQCNKSVVRKSWYPTRLLDCGSSEDLDPWCRLIETKSFAVDGSYMTLSHCWGLANCIKLTTDNYAQMLIGMPSSLLPQLYQDALYVARNLGSRYLWIDSLCIIQAGDELADWQHEVTLMSHVYSNSFCNISAADAPDAHHSMFCCRNPDSLCSEIVDLVINGHVTPYLISHTQFWETEVSRALVNTRAWVLQERLLSCRTLHFGERQLLWECRTKDAAEVYPDGLPSAISSSGGRFKDLSPDRYTLSSSNDKDCRGHLVWLRIVQTYTACGLTFPGDKLVALSAVAKTMAAVLRDEYVAGMWRRYLECELLWAAGGNPIGSPSWLDTYRAPSWSWAASNGAVDPGRPNIETADVLIKVVDLKLEYVTDDKTGLIRGGWLRLRGMLKQLRLVRTRSSVTHVHTDWNMVVNGVHFSALTGFEEQEPQLQVMLDARHDNFEEQNAKAGLYCIPGRVRRAGDDGSIYILLLELVDREKGIFRRIGLARGWGADVQAKILACSVEESKFPCEEYVEGRHLIRII</sequence>
<keyword evidence="3" id="KW-1185">Reference proteome</keyword>
<dbReference type="Proteomes" id="UP000777438">
    <property type="component" value="Unassembled WGS sequence"/>
</dbReference>
<dbReference type="EMBL" id="JAGPYM010000007">
    <property type="protein sequence ID" value="KAH6892369.1"/>
    <property type="molecule type" value="Genomic_DNA"/>
</dbReference>
<name>A0A9P8WA61_9HYPO</name>
<dbReference type="InterPro" id="IPR010730">
    <property type="entry name" value="HET"/>
</dbReference>
<protein>
    <submittedName>
        <fullName evidence="2">Heterokaryon incompatibility protein</fullName>
    </submittedName>
</protein>
<feature type="domain" description="Heterokaryon incompatibility" evidence="1">
    <location>
        <begin position="230"/>
        <end position="379"/>
    </location>
</feature>
<comment type="caution">
    <text evidence="2">The sequence shown here is derived from an EMBL/GenBank/DDBJ whole genome shotgun (WGS) entry which is preliminary data.</text>
</comment>
<organism evidence="2 3">
    <name type="scientific">Thelonectria olida</name>
    <dbReference type="NCBI Taxonomy" id="1576542"/>
    <lineage>
        <taxon>Eukaryota</taxon>
        <taxon>Fungi</taxon>
        <taxon>Dikarya</taxon>
        <taxon>Ascomycota</taxon>
        <taxon>Pezizomycotina</taxon>
        <taxon>Sordariomycetes</taxon>
        <taxon>Hypocreomycetidae</taxon>
        <taxon>Hypocreales</taxon>
        <taxon>Nectriaceae</taxon>
        <taxon>Thelonectria</taxon>
    </lineage>
</organism>
<evidence type="ECO:0000313" key="2">
    <source>
        <dbReference type="EMBL" id="KAH6892369.1"/>
    </source>
</evidence>
<reference evidence="2 3" key="1">
    <citation type="journal article" date="2021" name="Nat. Commun.">
        <title>Genetic determinants of endophytism in the Arabidopsis root mycobiome.</title>
        <authorList>
            <person name="Mesny F."/>
            <person name="Miyauchi S."/>
            <person name="Thiergart T."/>
            <person name="Pickel B."/>
            <person name="Atanasova L."/>
            <person name="Karlsson M."/>
            <person name="Huettel B."/>
            <person name="Barry K.W."/>
            <person name="Haridas S."/>
            <person name="Chen C."/>
            <person name="Bauer D."/>
            <person name="Andreopoulos W."/>
            <person name="Pangilinan J."/>
            <person name="LaButti K."/>
            <person name="Riley R."/>
            <person name="Lipzen A."/>
            <person name="Clum A."/>
            <person name="Drula E."/>
            <person name="Henrissat B."/>
            <person name="Kohler A."/>
            <person name="Grigoriev I.V."/>
            <person name="Martin F.M."/>
            <person name="Hacquard S."/>
        </authorList>
    </citation>
    <scope>NUCLEOTIDE SEQUENCE [LARGE SCALE GENOMIC DNA]</scope>
    <source>
        <strain evidence="2 3">MPI-CAGE-CH-0241</strain>
    </source>
</reference>
<evidence type="ECO:0000313" key="3">
    <source>
        <dbReference type="Proteomes" id="UP000777438"/>
    </source>
</evidence>
<gene>
    <name evidence="2" type="ORF">B0T10DRAFT_510966</name>
</gene>
<dbReference type="PANTHER" id="PTHR33112:SF11">
    <property type="entry name" value="HETEROKARYON INCOMPATIBILITY DOMAIN-CONTAINING PROTEIN"/>
    <property type="match status" value="1"/>
</dbReference>
<evidence type="ECO:0000259" key="1">
    <source>
        <dbReference type="Pfam" id="PF06985"/>
    </source>
</evidence>
<proteinExistence type="predicted"/>